<dbReference type="EMBL" id="CP020814">
    <property type="protein sequence ID" value="ARK30753.1"/>
    <property type="molecule type" value="Genomic_DNA"/>
</dbReference>
<sequence>MILIGFAELIERQTETNQLLKQSLGLSNKQFGATDNTESKMEGEPKLIDTKGKIDWDLEAEDTLKIHDYFFKEKKRYVNEIIATPYPYKFIVIAGNKEHLIKIDRENTNQVLELNLLDYPEVKDWLDGFEEGL</sequence>
<proteinExistence type="predicted"/>
<gene>
    <name evidence="1" type="ORF">BkAM31D_13430</name>
</gene>
<evidence type="ECO:0000313" key="2">
    <source>
        <dbReference type="Proteomes" id="UP000193006"/>
    </source>
</evidence>
<dbReference type="KEGG" id="bkw:BkAM31D_13430"/>
<dbReference type="AlphaFoldDB" id="A0A1X9MF55"/>
<keyword evidence="2" id="KW-1185">Reference proteome</keyword>
<dbReference type="RefSeq" id="WP_085449796.1">
    <property type="nucleotide sequence ID" value="NZ_CP020814.1"/>
</dbReference>
<reference evidence="1 2" key="1">
    <citation type="submission" date="2017-04" db="EMBL/GenBank/DDBJ databases">
        <title>Bacillus krulwichiae AM31D Genome sequencing and assembly.</title>
        <authorList>
            <person name="Krulwich T.A."/>
            <person name="Anastor L."/>
            <person name="Ehrlich R."/>
            <person name="Ehrlich G.D."/>
            <person name="Janto B."/>
        </authorList>
    </citation>
    <scope>NUCLEOTIDE SEQUENCE [LARGE SCALE GENOMIC DNA]</scope>
    <source>
        <strain evidence="1 2">AM31D</strain>
    </source>
</reference>
<evidence type="ECO:0000313" key="1">
    <source>
        <dbReference type="EMBL" id="ARK30753.1"/>
    </source>
</evidence>
<dbReference type="STRING" id="199441.BkAM31D_13430"/>
<protein>
    <submittedName>
        <fullName evidence="1">Uncharacterized protein</fullName>
    </submittedName>
</protein>
<name>A0A1X9MF55_9BACI</name>
<dbReference type="Proteomes" id="UP000193006">
    <property type="component" value="Chromosome"/>
</dbReference>
<organism evidence="1 2">
    <name type="scientific">Halalkalibacter krulwichiae</name>
    <dbReference type="NCBI Taxonomy" id="199441"/>
    <lineage>
        <taxon>Bacteria</taxon>
        <taxon>Bacillati</taxon>
        <taxon>Bacillota</taxon>
        <taxon>Bacilli</taxon>
        <taxon>Bacillales</taxon>
        <taxon>Bacillaceae</taxon>
        <taxon>Halalkalibacter</taxon>
    </lineage>
</organism>
<accession>A0A1X9MF55</accession>